<dbReference type="GO" id="GO:0016020">
    <property type="term" value="C:membrane"/>
    <property type="evidence" value="ECO:0007669"/>
    <property type="project" value="TreeGrafter"/>
</dbReference>
<dbReference type="PANTHER" id="PTHR44196">
    <property type="entry name" value="DEHYDROGENASE/REDUCTASE SDR FAMILY MEMBER 7B"/>
    <property type="match status" value="1"/>
</dbReference>
<dbReference type="InterPro" id="IPR036291">
    <property type="entry name" value="NAD(P)-bd_dom_sf"/>
</dbReference>
<dbReference type="CDD" id="cd05233">
    <property type="entry name" value="SDR_c"/>
    <property type="match status" value="1"/>
</dbReference>
<proteinExistence type="inferred from homology"/>
<evidence type="ECO:0000256" key="2">
    <source>
        <dbReference type="ARBA" id="ARBA00023002"/>
    </source>
</evidence>
<dbReference type="InterPro" id="IPR002347">
    <property type="entry name" value="SDR_fam"/>
</dbReference>
<dbReference type="InterPro" id="IPR020904">
    <property type="entry name" value="Sc_DH/Rdtase_CS"/>
</dbReference>
<protein>
    <submittedName>
        <fullName evidence="3">Uncharacterized protein</fullName>
    </submittedName>
</protein>
<evidence type="ECO:0000256" key="1">
    <source>
        <dbReference type="ARBA" id="ARBA00006484"/>
    </source>
</evidence>
<dbReference type="Gene3D" id="3.40.50.720">
    <property type="entry name" value="NAD(P)-binding Rossmann-like Domain"/>
    <property type="match status" value="1"/>
</dbReference>
<keyword evidence="2" id="KW-0560">Oxidoreductase</keyword>
<accession>X1HQ10</accession>
<dbReference type="GO" id="GO:0016491">
    <property type="term" value="F:oxidoreductase activity"/>
    <property type="evidence" value="ECO:0007669"/>
    <property type="project" value="UniProtKB-KW"/>
</dbReference>
<dbReference type="PRINTS" id="PR00080">
    <property type="entry name" value="SDRFAMILY"/>
</dbReference>
<dbReference type="SUPFAM" id="SSF51735">
    <property type="entry name" value="NAD(P)-binding Rossmann-fold domains"/>
    <property type="match status" value="1"/>
</dbReference>
<comment type="similarity">
    <text evidence="1">Belongs to the short-chain dehydrogenases/reductases (SDR) family.</text>
</comment>
<dbReference type="PRINTS" id="PR00081">
    <property type="entry name" value="GDHRDH"/>
</dbReference>
<evidence type="ECO:0000313" key="3">
    <source>
        <dbReference type="EMBL" id="GAH55924.1"/>
    </source>
</evidence>
<gene>
    <name evidence="3" type="ORF">S03H2_30395</name>
</gene>
<dbReference type="PROSITE" id="PS00061">
    <property type="entry name" value="ADH_SHORT"/>
    <property type="match status" value="1"/>
</dbReference>
<dbReference type="AlphaFoldDB" id="X1HQ10"/>
<organism evidence="3">
    <name type="scientific">marine sediment metagenome</name>
    <dbReference type="NCBI Taxonomy" id="412755"/>
    <lineage>
        <taxon>unclassified sequences</taxon>
        <taxon>metagenomes</taxon>
        <taxon>ecological metagenomes</taxon>
    </lineage>
</organism>
<reference evidence="3" key="1">
    <citation type="journal article" date="2014" name="Front. Microbiol.">
        <title>High frequency of phylogenetically diverse reductive dehalogenase-homologous genes in deep subseafloor sedimentary metagenomes.</title>
        <authorList>
            <person name="Kawai M."/>
            <person name="Futagami T."/>
            <person name="Toyoda A."/>
            <person name="Takaki Y."/>
            <person name="Nishi S."/>
            <person name="Hori S."/>
            <person name="Arai W."/>
            <person name="Tsubouchi T."/>
            <person name="Morono Y."/>
            <person name="Uchiyama I."/>
            <person name="Ito T."/>
            <person name="Fujiyama A."/>
            <person name="Inagaki F."/>
            <person name="Takami H."/>
        </authorList>
    </citation>
    <scope>NUCLEOTIDE SEQUENCE</scope>
    <source>
        <strain evidence="3">Expedition CK06-06</strain>
    </source>
</reference>
<dbReference type="EMBL" id="BARU01018392">
    <property type="protein sequence ID" value="GAH55924.1"/>
    <property type="molecule type" value="Genomic_DNA"/>
</dbReference>
<dbReference type="FunFam" id="3.40.50.720:FF:000084">
    <property type="entry name" value="Short-chain dehydrogenase reductase"/>
    <property type="match status" value="1"/>
</dbReference>
<dbReference type="Pfam" id="PF00106">
    <property type="entry name" value="adh_short"/>
    <property type="match status" value="1"/>
</dbReference>
<sequence>MKLLEGKYALVTGGGRGIGRAVALEFAKNGAHVAITALEKNELDQTHKEIESYGVKCFSIPTDLTILENVKECAKKYFENFNRCDILVNNAGMTHYSTMIDFPLEKAQKLFNLNFMASYIMTKQILPNMVEHGGGKIIMTSSVQGNVYFSGYKVAYSASKAAVTAMAKCLQAEVGHNNIQVSVILPGAIQTKLIEDMKDLGQTSLKADPPEAISPIYLFLASNLAGRRYNGKVLNQQLLFELLPELQKEIGETDYNIKE</sequence>
<name>X1HQ10_9ZZZZ</name>
<feature type="non-terminal residue" evidence="3">
    <location>
        <position position="259"/>
    </location>
</feature>
<comment type="caution">
    <text evidence="3">The sequence shown here is derived from an EMBL/GenBank/DDBJ whole genome shotgun (WGS) entry which is preliminary data.</text>
</comment>
<dbReference type="PANTHER" id="PTHR44196:SF1">
    <property type="entry name" value="DEHYDROGENASE_REDUCTASE SDR FAMILY MEMBER 7B"/>
    <property type="match status" value="1"/>
</dbReference>